<dbReference type="EMBL" id="LNIX01000009">
    <property type="protein sequence ID" value="OXA50047.1"/>
    <property type="molecule type" value="Genomic_DNA"/>
</dbReference>
<name>A0A226DZ98_FOLCA</name>
<feature type="region of interest" description="Disordered" evidence="1">
    <location>
        <begin position="1"/>
        <end position="40"/>
    </location>
</feature>
<protein>
    <submittedName>
        <fullName evidence="2">Uncharacterized protein</fullName>
    </submittedName>
</protein>
<feature type="region of interest" description="Disordered" evidence="1">
    <location>
        <begin position="93"/>
        <end position="150"/>
    </location>
</feature>
<proteinExistence type="predicted"/>
<evidence type="ECO:0000256" key="1">
    <source>
        <dbReference type="SAM" id="MobiDB-lite"/>
    </source>
</evidence>
<gene>
    <name evidence="2" type="ORF">Fcan01_15198</name>
</gene>
<organism evidence="2 3">
    <name type="scientific">Folsomia candida</name>
    <name type="common">Springtail</name>
    <dbReference type="NCBI Taxonomy" id="158441"/>
    <lineage>
        <taxon>Eukaryota</taxon>
        <taxon>Metazoa</taxon>
        <taxon>Ecdysozoa</taxon>
        <taxon>Arthropoda</taxon>
        <taxon>Hexapoda</taxon>
        <taxon>Collembola</taxon>
        <taxon>Entomobryomorpha</taxon>
        <taxon>Isotomoidea</taxon>
        <taxon>Isotomidae</taxon>
        <taxon>Proisotominae</taxon>
        <taxon>Folsomia</taxon>
    </lineage>
</organism>
<evidence type="ECO:0000313" key="2">
    <source>
        <dbReference type="EMBL" id="OXA50047.1"/>
    </source>
</evidence>
<feature type="compositionally biased region" description="Low complexity" evidence="1">
    <location>
        <begin position="1"/>
        <end position="13"/>
    </location>
</feature>
<dbReference type="Proteomes" id="UP000198287">
    <property type="component" value="Unassembled WGS sequence"/>
</dbReference>
<dbReference type="AlphaFoldDB" id="A0A226DZ98"/>
<accession>A0A226DZ98</accession>
<keyword evidence="3" id="KW-1185">Reference proteome</keyword>
<evidence type="ECO:0000313" key="3">
    <source>
        <dbReference type="Proteomes" id="UP000198287"/>
    </source>
</evidence>
<sequence length="465" mass="51200">MSRNPSSSLSNPSPSKPRHHHQSSPPTLRNPPLASPPSLPQIVLQQVENGWNCLSQSKGILSVSIPDSYKSQVLGPQPFPRLGNLYEQKDTAVNTDDDTRCERSQSCDKVQAPRTGSRSQHDQHVSPQGNGRPSSAPPQQYQNSSSKRMHTHLERSKIDFHTVPDNFPVRRFSSGSFTTIPKNDSIQAIHQRQPNRSTNNNNNDSRSSMSSSQWSNGGLDDEVGSTSEVDEVPSGSQSVLIDKGIKLLKTGRDIMQQNRSTTLKTTSLQDVANTLHDLVMGQLHALQKENEVLRVENSKLKNKTTSAVTSIVKTSRATLQRVTASPVQTLHLPGIPSNLSGSRNRVEKNGGSGSGVDVLHRIEALEESVASLVDQTSQIQERLYHQEIRYEETLGKVKDVLANLTTLYSKLVSPGEKISAHRSSQVKIDTVFTQLNETAEHLATITSSNSSSNHRRVQFKGILKK</sequence>
<feature type="region of interest" description="Disordered" evidence="1">
    <location>
        <begin position="189"/>
        <end position="236"/>
    </location>
</feature>
<reference evidence="2 3" key="1">
    <citation type="submission" date="2015-12" db="EMBL/GenBank/DDBJ databases">
        <title>The genome of Folsomia candida.</title>
        <authorList>
            <person name="Faddeeva A."/>
            <person name="Derks M.F."/>
            <person name="Anvar Y."/>
            <person name="Smit S."/>
            <person name="Van Straalen N."/>
            <person name="Roelofs D."/>
        </authorList>
    </citation>
    <scope>NUCLEOTIDE SEQUENCE [LARGE SCALE GENOMIC DNA]</scope>
    <source>
        <strain evidence="2 3">VU population</strain>
        <tissue evidence="2">Whole body</tissue>
    </source>
</reference>
<feature type="compositionally biased region" description="Polar residues" evidence="1">
    <location>
        <begin position="125"/>
        <end position="146"/>
    </location>
</feature>
<comment type="caution">
    <text evidence="2">The sequence shown here is derived from an EMBL/GenBank/DDBJ whole genome shotgun (WGS) entry which is preliminary data.</text>
</comment>
<feature type="compositionally biased region" description="Low complexity" evidence="1">
    <location>
        <begin position="191"/>
        <end position="216"/>
    </location>
</feature>
<feature type="compositionally biased region" description="Acidic residues" evidence="1">
    <location>
        <begin position="219"/>
        <end position="231"/>
    </location>
</feature>
<feature type="compositionally biased region" description="Basic and acidic residues" evidence="1">
    <location>
        <begin position="97"/>
        <end position="106"/>
    </location>
</feature>